<dbReference type="CDD" id="cd00338">
    <property type="entry name" value="Ser_Recombinase"/>
    <property type="match status" value="1"/>
</dbReference>
<dbReference type="GO" id="GO:0003677">
    <property type="term" value="F:DNA binding"/>
    <property type="evidence" value="ECO:0007669"/>
    <property type="project" value="UniProtKB-KW"/>
</dbReference>
<dbReference type="Gene3D" id="3.40.50.1390">
    <property type="entry name" value="Resolvase, N-terminal catalytic domain"/>
    <property type="match status" value="1"/>
</dbReference>
<evidence type="ECO:0000313" key="5">
    <source>
        <dbReference type="EMBL" id="WHX10673.1"/>
    </source>
</evidence>
<dbReference type="InterPro" id="IPR006119">
    <property type="entry name" value="Resolv_N"/>
</dbReference>
<dbReference type="AlphaFoldDB" id="A0AA95KWW4"/>
<name>A0AA95KWW4_9BACT</name>
<dbReference type="PANTHER" id="PTHR30461:SF2">
    <property type="entry name" value="SERINE RECOMBINASE PINE-RELATED"/>
    <property type="match status" value="1"/>
</dbReference>
<dbReference type="Pfam" id="PF07508">
    <property type="entry name" value="Recombinase"/>
    <property type="match status" value="1"/>
</dbReference>
<accession>A0AA95KWW4</accession>
<dbReference type="Gene3D" id="3.90.1750.20">
    <property type="entry name" value="Putative Large Serine Recombinase, Chain B, Domain 2"/>
    <property type="match status" value="1"/>
</dbReference>
<keyword evidence="3" id="KW-0175">Coiled coil</keyword>
<evidence type="ECO:0000313" key="6">
    <source>
        <dbReference type="Proteomes" id="UP001177934"/>
    </source>
</evidence>
<dbReference type="InterPro" id="IPR036162">
    <property type="entry name" value="Resolvase-like_N_sf"/>
</dbReference>
<reference evidence="5" key="1">
    <citation type="journal article" date="2023" name="Nat. Commun.">
        <title>Identification of a novel Human Milk Oligosaccharides utilization cluster in the infant gut commensal Bacteroides dorei.</title>
        <authorList>
            <person name="Kijner S."/>
            <person name="Ennis D."/>
            <person name="Shmorak S."/>
            <person name="Florentin A."/>
            <person name="Yassour M."/>
        </authorList>
    </citation>
    <scope>NUCLEOTIDE SEQUENCE</scope>
    <source>
        <strain evidence="5">2</strain>
    </source>
</reference>
<dbReference type="Proteomes" id="UP001177934">
    <property type="component" value="Chromosome"/>
</dbReference>
<protein>
    <submittedName>
        <fullName evidence="5">Recombinase family protein</fullName>
    </submittedName>
</protein>
<dbReference type="SUPFAM" id="SSF53041">
    <property type="entry name" value="Resolvase-like"/>
    <property type="match status" value="1"/>
</dbReference>
<dbReference type="InterPro" id="IPR011109">
    <property type="entry name" value="DNA_bind_recombinase_dom"/>
</dbReference>
<organism evidence="5 6">
    <name type="scientific">Phocaeicola dorei</name>
    <dbReference type="NCBI Taxonomy" id="357276"/>
    <lineage>
        <taxon>Bacteria</taxon>
        <taxon>Pseudomonadati</taxon>
        <taxon>Bacteroidota</taxon>
        <taxon>Bacteroidia</taxon>
        <taxon>Bacteroidales</taxon>
        <taxon>Bacteroidaceae</taxon>
        <taxon>Phocaeicola</taxon>
    </lineage>
</organism>
<evidence type="ECO:0000256" key="2">
    <source>
        <dbReference type="ARBA" id="ARBA00023172"/>
    </source>
</evidence>
<gene>
    <name evidence="5" type="ORF">QNN11_04135</name>
</gene>
<feature type="domain" description="Recombinase" evidence="4">
    <location>
        <begin position="158"/>
        <end position="268"/>
    </location>
</feature>
<dbReference type="InterPro" id="IPR038109">
    <property type="entry name" value="DNA_bind_recomb_sf"/>
</dbReference>
<dbReference type="InterPro" id="IPR050639">
    <property type="entry name" value="SSR_resolvase"/>
</dbReference>
<evidence type="ECO:0000259" key="4">
    <source>
        <dbReference type="PROSITE" id="PS51737"/>
    </source>
</evidence>
<dbReference type="PROSITE" id="PS51737">
    <property type="entry name" value="RECOMBINASE_DNA_BIND"/>
    <property type="match status" value="1"/>
</dbReference>
<dbReference type="Pfam" id="PF00239">
    <property type="entry name" value="Resolvase"/>
    <property type="match status" value="1"/>
</dbReference>
<dbReference type="PANTHER" id="PTHR30461">
    <property type="entry name" value="DNA-INVERTASE FROM LAMBDOID PROPHAGE"/>
    <property type="match status" value="1"/>
</dbReference>
<keyword evidence="2" id="KW-0233">DNA recombination</keyword>
<dbReference type="GO" id="GO:0000150">
    <property type="term" value="F:DNA strand exchange activity"/>
    <property type="evidence" value="ECO:0007669"/>
    <property type="project" value="InterPro"/>
</dbReference>
<evidence type="ECO:0000256" key="1">
    <source>
        <dbReference type="ARBA" id="ARBA00023125"/>
    </source>
</evidence>
<sequence>MNANVIIYYRVSSNEQTLGASLDVQEERLRKYCNQMGYNIIDNIPYREDESAKTFEKHPVIQGIMNYIRKNKGRVNKLLFLQWDRYSRDIISASENLKELLKSGVEPNAIEAPLDFNSDTWPLLLEYRHNATTSKGQKIQWTVFMEHWQKENVLIKHQEGYKNVRISKHETHVEIDTNTAPFIQAMFKEVAKDIETPCYIRRKFARKGYNIPESSFLEMLRNKFYIGKIRVPAYKGEPEYYVNGEHEAIIDEETFYKVQEILDGKRKKTPKLSKAINPDLYLRKFLICPVCGCALTGATSSGNGGKYTYYFCCNNQKHIRVRSENVNEEFARYTAQLKPNKTVLDLYNEILKDLQSERKGESKKEVAALQNELSTVQKRINSIEDKYLDGDLTKEEYNRMLERYTKEASTIQQQVEMRENPNRSNIEPKLNYSINLINNIDSYIRNASVGVKIKLISSMFPEKIEFDGKTGST</sequence>
<keyword evidence="1" id="KW-0238">DNA-binding</keyword>
<dbReference type="SMART" id="SM00857">
    <property type="entry name" value="Resolvase"/>
    <property type="match status" value="1"/>
</dbReference>
<proteinExistence type="predicted"/>
<dbReference type="EMBL" id="CP126056">
    <property type="protein sequence ID" value="WHX10673.1"/>
    <property type="molecule type" value="Genomic_DNA"/>
</dbReference>
<feature type="coiled-coil region" evidence="3">
    <location>
        <begin position="344"/>
        <end position="414"/>
    </location>
</feature>
<evidence type="ECO:0000256" key="3">
    <source>
        <dbReference type="SAM" id="Coils"/>
    </source>
</evidence>
<dbReference type="RefSeq" id="WP_250884454.1">
    <property type="nucleotide sequence ID" value="NZ_CAXSLT010000030.1"/>
</dbReference>